<name>A0A246GF91_9FLAO</name>
<accession>A0A246GF91</accession>
<protein>
    <submittedName>
        <fullName evidence="1">Uncharacterized protein</fullName>
    </submittedName>
</protein>
<organism evidence="1 2">
    <name type="scientific">Flavobacterium davisii</name>
    <dbReference type="NCBI Taxonomy" id="2906077"/>
    <lineage>
        <taxon>Bacteria</taxon>
        <taxon>Pseudomonadati</taxon>
        <taxon>Bacteroidota</taxon>
        <taxon>Flavobacteriia</taxon>
        <taxon>Flavobacteriales</taxon>
        <taxon>Flavobacteriaceae</taxon>
        <taxon>Flavobacterium</taxon>
    </lineage>
</organism>
<evidence type="ECO:0000313" key="1">
    <source>
        <dbReference type="EMBL" id="OWP82802.1"/>
    </source>
</evidence>
<reference evidence="1 2" key="1">
    <citation type="journal article" date="2017" name="Infect. Genet. Evol.">
        <title>Comparative genome analysis of fish pathogen Flavobacterium columnare reveals extensive sequence diversity within the species.</title>
        <authorList>
            <person name="Kayansamruaj P."/>
            <person name="Dong H.T."/>
            <person name="Hirono I."/>
            <person name="Kondo H."/>
            <person name="Senapin S."/>
            <person name="Rodkhum C."/>
        </authorList>
    </citation>
    <scope>NUCLEOTIDE SEQUENCE [LARGE SCALE GENOMIC DNA]</scope>
    <source>
        <strain evidence="1 2">1215</strain>
    </source>
</reference>
<gene>
    <name evidence="1" type="ORF">BWK59_13935</name>
</gene>
<dbReference type="Proteomes" id="UP000197768">
    <property type="component" value="Unassembled WGS sequence"/>
</dbReference>
<evidence type="ECO:0000313" key="2">
    <source>
        <dbReference type="Proteomes" id="UP000197768"/>
    </source>
</evidence>
<dbReference type="AlphaFoldDB" id="A0A246GF91"/>
<comment type="caution">
    <text evidence="1">The sequence shown here is derived from an EMBL/GenBank/DDBJ whole genome shotgun (WGS) entry which is preliminary data.</text>
</comment>
<dbReference type="EMBL" id="MTCZ01000250">
    <property type="protein sequence ID" value="OWP82802.1"/>
    <property type="molecule type" value="Genomic_DNA"/>
</dbReference>
<sequence length="83" mass="9523">MASINKTIKQVLRSYNPIKSKSFEINLNISKYRLSLSLLFSIDKCVKTSKANANNLSEHSCNQEHFENRLLEYFQAQNGNAKV</sequence>
<proteinExistence type="predicted"/>